<dbReference type="Gene3D" id="3.20.190.10">
    <property type="entry name" value="MutM-like, N-terminal"/>
    <property type="match status" value="1"/>
</dbReference>
<keyword evidence="7 16" id="KW-0863">Zinc-finger</keyword>
<dbReference type="InterPro" id="IPR010979">
    <property type="entry name" value="Ribosomal_uS13-like_H2TH"/>
</dbReference>
<keyword evidence="8" id="KW-0378">Hydrolase</keyword>
<protein>
    <submittedName>
        <fullName evidence="19">Formamidopyrimidine-DNA glycosylase</fullName>
    </submittedName>
</protein>
<dbReference type="PROSITE" id="PS51066">
    <property type="entry name" value="ZF_FPG_2"/>
    <property type="match status" value="1"/>
</dbReference>
<dbReference type="InterPro" id="IPR015886">
    <property type="entry name" value="H2TH_FPG"/>
</dbReference>
<dbReference type="Pfam" id="PF06831">
    <property type="entry name" value="H2TH"/>
    <property type="match status" value="1"/>
</dbReference>
<dbReference type="Gene3D" id="1.10.8.50">
    <property type="match status" value="1"/>
</dbReference>
<dbReference type="PROSITE" id="PS51068">
    <property type="entry name" value="FPG_CAT"/>
    <property type="match status" value="1"/>
</dbReference>
<keyword evidence="11" id="KW-0234">DNA repair</keyword>
<dbReference type="GO" id="GO:0008270">
    <property type="term" value="F:zinc ion binding"/>
    <property type="evidence" value="ECO:0007669"/>
    <property type="project" value="UniProtKB-KW"/>
</dbReference>
<keyword evidence="14" id="KW-0326">Glycosidase</keyword>
<dbReference type="SUPFAM" id="SSF57716">
    <property type="entry name" value="Glucocorticoid receptor-like (DNA-binding domain)"/>
    <property type="match status" value="1"/>
</dbReference>
<comment type="subunit">
    <text evidence="4">Monomer.</text>
</comment>
<evidence type="ECO:0000256" key="14">
    <source>
        <dbReference type="ARBA" id="ARBA00023295"/>
    </source>
</evidence>
<reference evidence="19 20" key="1">
    <citation type="journal article" date="2015" name="Nature">
        <title>rRNA introns, odd ribosomes, and small enigmatic genomes across a large radiation of phyla.</title>
        <authorList>
            <person name="Brown C.T."/>
            <person name="Hug L.A."/>
            <person name="Thomas B.C."/>
            <person name="Sharon I."/>
            <person name="Castelle C.J."/>
            <person name="Singh A."/>
            <person name="Wilkins M.J."/>
            <person name="Williams K.H."/>
            <person name="Banfield J.F."/>
        </authorList>
    </citation>
    <scope>NUCLEOTIDE SEQUENCE [LARGE SCALE GENOMIC DNA]</scope>
</reference>
<dbReference type="InterPro" id="IPR020629">
    <property type="entry name" value="FPG_Glyclase"/>
</dbReference>
<dbReference type="InterPro" id="IPR000214">
    <property type="entry name" value="Znf_DNA_glyclase/AP_lyase"/>
</dbReference>
<evidence type="ECO:0000256" key="11">
    <source>
        <dbReference type="ARBA" id="ARBA00023204"/>
    </source>
</evidence>
<dbReference type="SUPFAM" id="SSF81624">
    <property type="entry name" value="N-terminal domain of MutM-like DNA repair proteins"/>
    <property type="match status" value="1"/>
</dbReference>
<evidence type="ECO:0000256" key="10">
    <source>
        <dbReference type="ARBA" id="ARBA00023125"/>
    </source>
</evidence>
<sequence>MPELPEVETIRLGLEKKIVGLEITNIELIRPKTFQGDNKLLQGKKVLNIWRRAKMLGIDLTSDLTLLFHLKMTGQLIFEKGKEKITGGHPTKDMLGPMPNKSTVVIFSFDDGSHLYFNDQRQFGWVKVIPTSRIEAEEKKLLGELGPEPLEKDFTWQVLKDNLLKRKKTPIKVALMDQSLIAGIGNIYTSESLFLARVDPRRLVNTITDEEFKKLHRGILDSLRLSIEKGGSTRAHFVNVDGQKGYFLDFANVYGKDGQACRGCPDKVVKITQAGRGTYFCPDCQK</sequence>
<dbReference type="SUPFAM" id="SSF46946">
    <property type="entry name" value="S13-like H2TH domain"/>
    <property type="match status" value="1"/>
</dbReference>
<comment type="cofactor">
    <cofactor evidence="2">
        <name>Zn(2+)</name>
        <dbReference type="ChEBI" id="CHEBI:29105"/>
    </cofactor>
</comment>
<dbReference type="PANTHER" id="PTHR22993">
    <property type="entry name" value="FORMAMIDOPYRIMIDINE-DNA GLYCOSYLASE"/>
    <property type="match status" value="1"/>
</dbReference>
<dbReference type="NCBIfam" id="TIGR00577">
    <property type="entry name" value="fpg"/>
    <property type="match status" value="1"/>
</dbReference>
<dbReference type="EMBL" id="LCAB01000002">
    <property type="protein sequence ID" value="KKR83715.1"/>
    <property type="molecule type" value="Genomic_DNA"/>
</dbReference>
<keyword evidence="12" id="KW-0456">Lyase</keyword>
<comment type="caution">
    <text evidence="19">The sequence shown here is derived from an EMBL/GenBank/DDBJ whole genome shotgun (WGS) entry which is preliminary data.</text>
</comment>
<keyword evidence="5" id="KW-0479">Metal-binding</keyword>
<keyword evidence="13" id="KW-0511">Multifunctional enzyme</keyword>
<keyword evidence="9" id="KW-0862">Zinc</keyword>
<comment type="catalytic activity">
    <reaction evidence="15">
        <text>2'-deoxyribonucleotide-(2'-deoxyribose 5'-phosphate)-2'-deoxyribonucleotide-DNA = a 3'-end 2'-deoxyribonucleotide-(2,3-dehydro-2,3-deoxyribose 5'-phosphate)-DNA + a 5'-end 5'-phospho-2'-deoxyribonucleoside-DNA + H(+)</text>
        <dbReference type="Rhea" id="RHEA:66592"/>
        <dbReference type="Rhea" id="RHEA-COMP:13180"/>
        <dbReference type="Rhea" id="RHEA-COMP:16897"/>
        <dbReference type="Rhea" id="RHEA-COMP:17067"/>
        <dbReference type="ChEBI" id="CHEBI:15378"/>
        <dbReference type="ChEBI" id="CHEBI:136412"/>
        <dbReference type="ChEBI" id="CHEBI:157695"/>
        <dbReference type="ChEBI" id="CHEBI:167181"/>
        <dbReference type="EC" id="4.2.99.18"/>
    </reaction>
</comment>
<dbReference type="InterPro" id="IPR012319">
    <property type="entry name" value="FPG_cat"/>
</dbReference>
<dbReference type="GO" id="GO:0140078">
    <property type="term" value="F:class I DNA-(apurinic or apyrimidinic site) endonuclease activity"/>
    <property type="evidence" value="ECO:0007669"/>
    <property type="project" value="UniProtKB-EC"/>
</dbReference>
<dbReference type="SMART" id="SM00898">
    <property type="entry name" value="Fapy_DNA_glyco"/>
    <property type="match status" value="1"/>
</dbReference>
<evidence type="ECO:0000256" key="1">
    <source>
        <dbReference type="ARBA" id="ARBA00001668"/>
    </source>
</evidence>
<dbReference type="GO" id="GO:0034039">
    <property type="term" value="F:8-oxo-7,8-dihydroguanine DNA N-glycosylase activity"/>
    <property type="evidence" value="ECO:0007669"/>
    <property type="project" value="TreeGrafter"/>
</dbReference>
<proteinExistence type="inferred from homology"/>
<evidence type="ECO:0000256" key="12">
    <source>
        <dbReference type="ARBA" id="ARBA00023239"/>
    </source>
</evidence>
<evidence type="ECO:0000256" key="13">
    <source>
        <dbReference type="ARBA" id="ARBA00023268"/>
    </source>
</evidence>
<evidence type="ECO:0000256" key="3">
    <source>
        <dbReference type="ARBA" id="ARBA00009409"/>
    </source>
</evidence>
<evidence type="ECO:0000256" key="7">
    <source>
        <dbReference type="ARBA" id="ARBA00022771"/>
    </source>
</evidence>
<evidence type="ECO:0000259" key="18">
    <source>
        <dbReference type="PROSITE" id="PS51068"/>
    </source>
</evidence>
<feature type="domain" description="Formamidopyrimidine-DNA glycosylase catalytic" evidence="18">
    <location>
        <begin position="2"/>
        <end position="124"/>
    </location>
</feature>
<dbReference type="AlphaFoldDB" id="A0A0G0WHB2"/>
<accession>A0A0G0WHB2</accession>
<dbReference type="NCBIfam" id="NF002211">
    <property type="entry name" value="PRK01103.1"/>
    <property type="match status" value="1"/>
</dbReference>
<gene>
    <name evidence="19" type="ORF">UU29_C0002G0028</name>
</gene>
<evidence type="ECO:0000256" key="6">
    <source>
        <dbReference type="ARBA" id="ARBA00022763"/>
    </source>
</evidence>
<evidence type="ECO:0000256" key="4">
    <source>
        <dbReference type="ARBA" id="ARBA00011245"/>
    </source>
</evidence>
<dbReference type="GO" id="GO:0003684">
    <property type="term" value="F:damaged DNA binding"/>
    <property type="evidence" value="ECO:0007669"/>
    <property type="project" value="InterPro"/>
</dbReference>
<dbReference type="Pfam" id="PF06827">
    <property type="entry name" value="zf-FPG_IleRS"/>
    <property type="match status" value="1"/>
</dbReference>
<dbReference type="Proteomes" id="UP000034601">
    <property type="component" value="Unassembled WGS sequence"/>
</dbReference>
<dbReference type="SMART" id="SM01232">
    <property type="entry name" value="H2TH"/>
    <property type="match status" value="1"/>
</dbReference>
<keyword evidence="6" id="KW-0227">DNA damage</keyword>
<evidence type="ECO:0000256" key="9">
    <source>
        <dbReference type="ARBA" id="ARBA00022833"/>
    </source>
</evidence>
<dbReference type="PANTHER" id="PTHR22993:SF9">
    <property type="entry name" value="FORMAMIDOPYRIMIDINE-DNA GLYCOSYLASE"/>
    <property type="match status" value="1"/>
</dbReference>
<feature type="domain" description="FPG-type" evidence="17">
    <location>
        <begin position="252"/>
        <end position="286"/>
    </location>
</feature>
<evidence type="ECO:0000256" key="16">
    <source>
        <dbReference type="PROSITE-ProRule" id="PRU00391"/>
    </source>
</evidence>
<evidence type="ECO:0000313" key="20">
    <source>
        <dbReference type="Proteomes" id="UP000034601"/>
    </source>
</evidence>
<organism evidence="19 20">
    <name type="scientific">Candidatus Daviesbacteria bacterium GW2011_GWA2_40_9</name>
    <dbReference type="NCBI Taxonomy" id="1618424"/>
    <lineage>
        <taxon>Bacteria</taxon>
        <taxon>Candidatus Daviesiibacteriota</taxon>
    </lineage>
</organism>
<dbReference type="CDD" id="cd08966">
    <property type="entry name" value="EcFpg-like_N"/>
    <property type="match status" value="1"/>
</dbReference>
<comment type="catalytic activity">
    <reaction evidence="1">
        <text>Hydrolysis of DNA containing ring-opened 7-methylguanine residues, releasing 2,6-diamino-4-hydroxy-5-(N-methyl)formamidopyrimidine.</text>
        <dbReference type="EC" id="3.2.2.23"/>
    </reaction>
</comment>
<name>A0A0G0WHB2_9BACT</name>
<dbReference type="Pfam" id="PF01149">
    <property type="entry name" value="Fapy_DNA_glyco"/>
    <property type="match status" value="1"/>
</dbReference>
<evidence type="ECO:0000256" key="5">
    <source>
        <dbReference type="ARBA" id="ARBA00022723"/>
    </source>
</evidence>
<comment type="similarity">
    <text evidence="3">Belongs to the FPG family.</text>
</comment>
<dbReference type="FunFam" id="1.10.8.50:FF:000003">
    <property type="entry name" value="Formamidopyrimidine-DNA glycosylase"/>
    <property type="match status" value="1"/>
</dbReference>
<dbReference type="InterPro" id="IPR035937">
    <property type="entry name" value="FPG_N"/>
</dbReference>
<evidence type="ECO:0000256" key="2">
    <source>
        <dbReference type="ARBA" id="ARBA00001947"/>
    </source>
</evidence>
<dbReference type="InterPro" id="IPR010663">
    <property type="entry name" value="Znf_FPG/IleRS"/>
</dbReference>
<evidence type="ECO:0000256" key="8">
    <source>
        <dbReference type="ARBA" id="ARBA00022801"/>
    </source>
</evidence>
<evidence type="ECO:0000256" key="15">
    <source>
        <dbReference type="ARBA" id="ARBA00044632"/>
    </source>
</evidence>
<dbReference type="PATRIC" id="fig|1618424.3.peg.123"/>
<dbReference type="GO" id="GO:0006284">
    <property type="term" value="P:base-excision repair"/>
    <property type="evidence" value="ECO:0007669"/>
    <property type="project" value="InterPro"/>
</dbReference>
<evidence type="ECO:0000313" key="19">
    <source>
        <dbReference type="EMBL" id="KKR83715.1"/>
    </source>
</evidence>
<keyword evidence="10" id="KW-0238">DNA-binding</keyword>
<evidence type="ECO:0000259" key="17">
    <source>
        <dbReference type="PROSITE" id="PS51066"/>
    </source>
</evidence>